<dbReference type="EMBL" id="CAJNJQ010001647">
    <property type="protein sequence ID" value="CAE7145461.1"/>
    <property type="molecule type" value="Genomic_DNA"/>
</dbReference>
<feature type="region of interest" description="Disordered" evidence="1">
    <location>
        <begin position="940"/>
        <end position="964"/>
    </location>
</feature>
<comment type="caution">
    <text evidence="2">The sequence shown here is derived from an EMBL/GenBank/DDBJ whole genome shotgun (WGS) entry which is preliminary data.</text>
</comment>
<feature type="region of interest" description="Disordered" evidence="1">
    <location>
        <begin position="579"/>
        <end position="697"/>
    </location>
</feature>
<feature type="compositionally biased region" description="Polar residues" evidence="1">
    <location>
        <begin position="886"/>
        <end position="899"/>
    </location>
</feature>
<accession>A0A8H3HVD2</accession>
<feature type="compositionally biased region" description="Basic and acidic residues" evidence="1">
    <location>
        <begin position="642"/>
        <end position="660"/>
    </location>
</feature>
<feature type="compositionally biased region" description="Low complexity" evidence="1">
    <location>
        <begin position="152"/>
        <end position="162"/>
    </location>
</feature>
<feature type="region of interest" description="Disordered" evidence="1">
    <location>
        <begin position="849"/>
        <end position="902"/>
    </location>
</feature>
<protein>
    <submittedName>
        <fullName evidence="2">Uncharacterized protein</fullName>
    </submittedName>
</protein>
<feature type="region of interest" description="Disordered" evidence="1">
    <location>
        <begin position="768"/>
        <end position="815"/>
    </location>
</feature>
<evidence type="ECO:0000256" key="1">
    <source>
        <dbReference type="SAM" id="MobiDB-lite"/>
    </source>
</evidence>
<name>A0A8H3HVD2_9AGAM</name>
<feature type="compositionally biased region" description="Polar residues" evidence="1">
    <location>
        <begin position="682"/>
        <end position="697"/>
    </location>
</feature>
<evidence type="ECO:0000313" key="2">
    <source>
        <dbReference type="EMBL" id="CAE7145461.1"/>
    </source>
</evidence>
<feature type="non-terminal residue" evidence="2">
    <location>
        <position position="1"/>
    </location>
</feature>
<feature type="compositionally biased region" description="Low complexity" evidence="1">
    <location>
        <begin position="232"/>
        <end position="257"/>
    </location>
</feature>
<organism evidence="2 3">
    <name type="scientific">Rhizoctonia solani</name>
    <dbReference type="NCBI Taxonomy" id="456999"/>
    <lineage>
        <taxon>Eukaryota</taxon>
        <taxon>Fungi</taxon>
        <taxon>Dikarya</taxon>
        <taxon>Basidiomycota</taxon>
        <taxon>Agaricomycotina</taxon>
        <taxon>Agaricomycetes</taxon>
        <taxon>Cantharellales</taxon>
        <taxon>Ceratobasidiaceae</taxon>
        <taxon>Rhizoctonia</taxon>
    </lineage>
</organism>
<feature type="compositionally biased region" description="Low complexity" evidence="1">
    <location>
        <begin position="190"/>
        <end position="224"/>
    </location>
</feature>
<feature type="region of interest" description="Disordered" evidence="1">
    <location>
        <begin position="132"/>
        <end position="263"/>
    </location>
</feature>
<dbReference type="Proteomes" id="UP000663827">
    <property type="component" value="Unassembled WGS sequence"/>
</dbReference>
<gene>
    <name evidence="2" type="ORF">RDB_LOCUS80636</name>
</gene>
<reference evidence="2" key="1">
    <citation type="submission" date="2021-01" db="EMBL/GenBank/DDBJ databases">
        <authorList>
            <person name="Kaushik A."/>
        </authorList>
    </citation>
    <scope>NUCLEOTIDE SEQUENCE</scope>
    <source>
        <strain evidence="2">AG5</strain>
    </source>
</reference>
<dbReference type="AlphaFoldDB" id="A0A8H3HVD2"/>
<evidence type="ECO:0000313" key="3">
    <source>
        <dbReference type="Proteomes" id="UP000663827"/>
    </source>
</evidence>
<feature type="compositionally biased region" description="Acidic residues" evidence="1">
    <location>
        <begin position="588"/>
        <end position="600"/>
    </location>
</feature>
<sequence length="1171" mass="123813">MVALVAEDQGDGQDLVKRQSLMCDNSVPISTRYEASTITTVSVSYSPYTRPQLSTFHVPQTLRPEVTRINYTFREPLPRTSTRPSTSTTWLPPKKSVVSTTTDIIPKARAVQGAPVTITRTIITRVPVETIWSCPPNTSREPPTSREDRPTSRSSRAPSTFREPPPTTREPRTSREPPTTSSHERPTSITQPSSTRHRPTTSSEEPWHPSSSSTPNTPTSRTRPTQPPSTSLPPSTRPTSSVPPRTSSAPNSTTTHTPWPPTTTSAPYSECVYTLFDGTVPYGNYTASCTGSTTSETLCSSLHSGGEWWILVPCTSTHANTSSTASTLTNITTSTRTITSWPCSSFASSWDRWVGVPCTSSINVTSSTWPCSSYATSLERWVSVPCTSTTPNITSSSIERCSSFMGSRSGWAVVPCTSMPPTITTTPTVTTTPTLTHSRSCSTYVEDLETWLPMPCDTVTTVPTVITIPSITITPNITETHNTTTPHTITETFVTEPTITASPTLSHSQHCSAYVSELELWVSTPCVTASPTPSMCLDDDEDMWVPCTLVTRTPDTDTSSQTITYPIFVTATPTLQTSATHTRSINTDIDESTMTVEEETETHTPTPTRTHRPPSALSMSTSEDFVPSSEELGSSTWLEEPASTREHTTTRETPSTHEVRPTSTREVATIVVSTHFDPPQTRPTSTRLTQVPSPQQIPTSNFLIPTGAVSIPLPSSTATITPPAGGIQGGALAGIVVGTILGVVGLLGLGAFIMKSLSGPRGHDLFGPRGGYQATSGSGSIGGRDDGGGGGRGSGEMSETRNESPLRSALRNRNMADGGGGWGDASWNPAYAYTGVTAVAAAAATTTNNQRGRDANTGRYANGGIRDEDTPDAVPQRYADGGLSGPDSQYDTGTSNHPYGSQDLHRLVSSSEVQFDPYHDLPARQDSVPAGGNITRQSAFTTPEVSLSPPGGTSPYHPTSGNIATAYPGPVSSFHPQTDAGVFLSATGGLSTTSFAASSIDQPVQPPVPGNTYQSSPPYAYAGNSGIGGMMHQSPEPLAQPDIQRPPYWEGSVAAASVDSLPQHGNIPRYSAFTDAGNTLGMGGSPPQGLNNTPGIGVATTSTPGMGDTIGVGGVPQSTGVVGPTWNPVGVTELGQNIMGFSAQVDVANYMPSSAAPDAPRNLHQGLTRLS</sequence>
<proteinExistence type="predicted"/>